<evidence type="ECO:0000313" key="4">
    <source>
        <dbReference type="Proteomes" id="UP000289323"/>
    </source>
</evidence>
<feature type="compositionally biased region" description="Low complexity" evidence="1">
    <location>
        <begin position="55"/>
        <end position="75"/>
    </location>
</feature>
<protein>
    <submittedName>
        <fullName evidence="3">4abe07ea-01ea-44a9-b2c2-868aba383669</fullName>
    </submittedName>
</protein>
<dbReference type="AlphaFoldDB" id="A0A3S4CBI1"/>
<proteinExistence type="predicted"/>
<gene>
    <name evidence="3" type="ORF">TT172_LOCUS8906</name>
</gene>
<evidence type="ECO:0000256" key="2">
    <source>
        <dbReference type="SAM" id="Phobius"/>
    </source>
</evidence>
<organism evidence="3 4">
    <name type="scientific">Thermothielavioides terrestris</name>
    <dbReference type="NCBI Taxonomy" id="2587410"/>
    <lineage>
        <taxon>Eukaryota</taxon>
        <taxon>Fungi</taxon>
        <taxon>Dikarya</taxon>
        <taxon>Ascomycota</taxon>
        <taxon>Pezizomycotina</taxon>
        <taxon>Sordariomycetes</taxon>
        <taxon>Sordariomycetidae</taxon>
        <taxon>Sordariales</taxon>
        <taxon>Chaetomiaceae</taxon>
        <taxon>Thermothielavioides</taxon>
    </lineage>
</organism>
<dbReference type="EMBL" id="OUUZ01000018">
    <property type="protein sequence ID" value="SPQ26487.1"/>
    <property type="molecule type" value="Genomic_DNA"/>
</dbReference>
<keyword evidence="2" id="KW-1133">Transmembrane helix</keyword>
<evidence type="ECO:0000313" key="3">
    <source>
        <dbReference type="EMBL" id="SPQ26487.1"/>
    </source>
</evidence>
<name>A0A3S4CBI1_9PEZI</name>
<feature type="region of interest" description="Disordered" evidence="1">
    <location>
        <begin position="47"/>
        <end position="75"/>
    </location>
</feature>
<keyword evidence="2" id="KW-0812">Transmembrane</keyword>
<accession>A0A3S4CBI1</accession>
<sequence>MAPFPPLPNLTPNLPSPRAILITAAANLDPTKTLPDLLHGLQIHPRQTTSAPGATVTVVSSGPTSSTTDPNETTTLSGGAIAGSVIGSIAGFLLLFWIVRSCTNLGAPPGEVESLPPRRPWYAGVRAEYPDERCPPAGYGKSRGRGDWDPASWRTRVKDLSVSDSRVAGCSRYVIGRWLDIATAEHAVMKAHEMAGFEKSSDAVDD</sequence>
<reference evidence="3 4" key="1">
    <citation type="submission" date="2018-04" db="EMBL/GenBank/DDBJ databases">
        <authorList>
            <person name="Huttner S."/>
            <person name="Dainat J."/>
        </authorList>
    </citation>
    <scope>NUCLEOTIDE SEQUENCE [LARGE SCALE GENOMIC DNA]</scope>
</reference>
<dbReference type="Proteomes" id="UP000289323">
    <property type="component" value="Unassembled WGS sequence"/>
</dbReference>
<feature type="transmembrane region" description="Helical" evidence="2">
    <location>
        <begin position="80"/>
        <end position="99"/>
    </location>
</feature>
<keyword evidence="2" id="KW-0472">Membrane</keyword>
<evidence type="ECO:0000256" key="1">
    <source>
        <dbReference type="SAM" id="MobiDB-lite"/>
    </source>
</evidence>